<dbReference type="Gene3D" id="3.30.1360.30">
    <property type="entry name" value="GAD-like domain"/>
    <property type="match status" value="1"/>
</dbReference>
<dbReference type="Pfam" id="PF00152">
    <property type="entry name" value="tRNA-synt_2"/>
    <property type="match status" value="1"/>
</dbReference>
<dbReference type="InterPro" id="IPR004365">
    <property type="entry name" value="NA-bd_OB_tRNA"/>
</dbReference>
<organism evidence="11 12">
    <name type="scientific">Mycoplasmopsis caviae</name>
    <dbReference type="NCBI Taxonomy" id="55603"/>
    <lineage>
        <taxon>Bacteria</taxon>
        <taxon>Bacillati</taxon>
        <taxon>Mycoplasmatota</taxon>
        <taxon>Mycoplasmoidales</taxon>
        <taxon>Metamycoplasmataceae</taxon>
        <taxon>Mycoplasmopsis</taxon>
    </lineage>
</organism>
<keyword evidence="3 8" id="KW-0436">Ligase</keyword>
<evidence type="ECO:0000313" key="13">
    <source>
        <dbReference type="Proteomes" id="UP001058569"/>
    </source>
</evidence>
<dbReference type="GO" id="GO:0004815">
    <property type="term" value="F:aspartate-tRNA ligase activity"/>
    <property type="evidence" value="ECO:0007669"/>
    <property type="project" value="UniProtKB-UniRule"/>
</dbReference>
<keyword evidence="13" id="KW-1185">Reference proteome</keyword>
<dbReference type="InterPro" id="IPR004524">
    <property type="entry name" value="Asp-tRNA-ligase_1"/>
</dbReference>
<dbReference type="Gene3D" id="3.30.930.10">
    <property type="entry name" value="Bira Bifunctional Protein, Domain 2"/>
    <property type="match status" value="1"/>
</dbReference>
<feature type="binding site" evidence="8">
    <location>
        <position position="211"/>
    </location>
    <ligand>
        <name>L-aspartate</name>
        <dbReference type="ChEBI" id="CHEBI:29991"/>
    </ligand>
</feature>
<evidence type="ECO:0000259" key="9">
    <source>
        <dbReference type="PROSITE" id="PS50862"/>
    </source>
</evidence>
<feature type="binding site" evidence="8">
    <location>
        <position position="463"/>
    </location>
    <ligand>
        <name>ATP</name>
        <dbReference type="ChEBI" id="CHEBI:30616"/>
    </ligand>
</feature>
<evidence type="ECO:0000256" key="3">
    <source>
        <dbReference type="ARBA" id="ARBA00022598"/>
    </source>
</evidence>
<dbReference type="InterPro" id="IPR045864">
    <property type="entry name" value="aa-tRNA-synth_II/BPL/LPL"/>
</dbReference>
<evidence type="ECO:0000256" key="5">
    <source>
        <dbReference type="ARBA" id="ARBA00022840"/>
    </source>
</evidence>
<dbReference type="SUPFAM" id="SSF50249">
    <property type="entry name" value="Nucleic acid-binding proteins"/>
    <property type="match status" value="1"/>
</dbReference>
<dbReference type="GO" id="GO:0006422">
    <property type="term" value="P:aspartyl-tRNA aminoacylation"/>
    <property type="evidence" value="ECO:0007669"/>
    <property type="project" value="UniProtKB-UniRule"/>
</dbReference>
<dbReference type="NCBIfam" id="NF001750">
    <property type="entry name" value="PRK00476.1"/>
    <property type="match status" value="1"/>
</dbReference>
<evidence type="ECO:0000313" key="10">
    <source>
        <dbReference type="EMBL" id="UUD35667.1"/>
    </source>
</evidence>
<dbReference type="GO" id="GO:0005524">
    <property type="term" value="F:ATP binding"/>
    <property type="evidence" value="ECO:0007669"/>
    <property type="project" value="UniProtKB-UniRule"/>
</dbReference>
<evidence type="ECO:0000313" key="11">
    <source>
        <dbReference type="EMBL" id="VDR41587.1"/>
    </source>
</evidence>
<feature type="domain" description="Aminoacyl-transfer RNA synthetases class-II family profile" evidence="9">
    <location>
        <begin position="138"/>
        <end position="536"/>
    </location>
</feature>
<evidence type="ECO:0000256" key="8">
    <source>
        <dbReference type="HAMAP-Rule" id="MF_00044"/>
    </source>
</evidence>
<comment type="subcellular location">
    <subcellularLocation>
        <location evidence="8">Cytoplasm</location>
    </subcellularLocation>
</comment>
<feature type="binding site" evidence="8">
    <location>
        <position position="470"/>
    </location>
    <ligand>
        <name>L-aspartate</name>
        <dbReference type="ChEBI" id="CHEBI:29991"/>
    </ligand>
</feature>
<dbReference type="SUPFAM" id="SSF55261">
    <property type="entry name" value="GAD domain-like"/>
    <property type="match status" value="1"/>
</dbReference>
<feature type="binding site" evidence="8">
    <location>
        <begin position="211"/>
        <end position="213"/>
    </location>
    <ligand>
        <name>ATP</name>
        <dbReference type="ChEBI" id="CHEBI:30616"/>
    </ligand>
</feature>
<feature type="binding site" evidence="8">
    <location>
        <position position="429"/>
    </location>
    <ligand>
        <name>L-aspartate</name>
        <dbReference type="ChEBI" id="CHEBI:29991"/>
    </ligand>
</feature>
<dbReference type="HAMAP" id="MF_00044">
    <property type="entry name" value="Asp_tRNA_synth_type1"/>
    <property type="match status" value="1"/>
</dbReference>
<evidence type="ECO:0000256" key="6">
    <source>
        <dbReference type="ARBA" id="ARBA00022917"/>
    </source>
</evidence>
<dbReference type="Proteomes" id="UP000280036">
    <property type="component" value="Unassembled WGS sequence"/>
</dbReference>
<dbReference type="Proteomes" id="UP001058569">
    <property type="component" value="Chromosome"/>
</dbReference>
<comment type="subunit">
    <text evidence="2 8">Homodimer.</text>
</comment>
<dbReference type="SUPFAM" id="SSF55681">
    <property type="entry name" value="Class II aaRS and biotin synthetases"/>
    <property type="match status" value="1"/>
</dbReference>
<dbReference type="RefSeq" id="WP_126117879.1">
    <property type="nucleotide sequence ID" value="NZ_CP101806.1"/>
</dbReference>
<dbReference type="PRINTS" id="PR01042">
    <property type="entry name" value="TRNASYNTHASP"/>
</dbReference>
<dbReference type="GO" id="GO:0005737">
    <property type="term" value="C:cytoplasm"/>
    <property type="evidence" value="ECO:0007669"/>
    <property type="project" value="UniProtKB-SubCell"/>
</dbReference>
<evidence type="ECO:0000256" key="2">
    <source>
        <dbReference type="ARBA" id="ARBA00011738"/>
    </source>
</evidence>
<reference evidence="10" key="2">
    <citation type="submission" date="2022-07" db="EMBL/GenBank/DDBJ databases">
        <title>Complete genome of Mycoplasma caviae type strain G122.</title>
        <authorList>
            <person name="Spergser J."/>
        </authorList>
    </citation>
    <scope>NUCLEOTIDE SEQUENCE</scope>
    <source>
        <strain evidence="10">G122</strain>
    </source>
</reference>
<keyword evidence="4 8" id="KW-0547">Nucleotide-binding</keyword>
<feature type="region of interest" description="Aspartate" evidence="8">
    <location>
        <begin position="189"/>
        <end position="192"/>
    </location>
</feature>
<dbReference type="Gene3D" id="2.40.50.140">
    <property type="entry name" value="Nucleic acid-binding proteins"/>
    <property type="match status" value="1"/>
</dbReference>
<accession>A0A3P8KW69</accession>
<evidence type="ECO:0000256" key="7">
    <source>
        <dbReference type="ARBA" id="ARBA00023146"/>
    </source>
</evidence>
<keyword evidence="7 8" id="KW-0030">Aminoacyl-tRNA synthetase</keyword>
<protein>
    <recommendedName>
        <fullName evidence="8">Aspartate--tRNA ligase</fullName>
        <ecNumber evidence="8">6.1.1.12</ecNumber>
    </recommendedName>
    <alternativeName>
        <fullName evidence="8">Aspartyl-tRNA synthetase</fullName>
        <shortName evidence="8">AspRS</shortName>
    </alternativeName>
</protein>
<feature type="binding site" evidence="8">
    <location>
        <position position="166"/>
    </location>
    <ligand>
        <name>L-aspartate</name>
        <dbReference type="ChEBI" id="CHEBI:29991"/>
    </ligand>
</feature>
<dbReference type="InterPro" id="IPR004364">
    <property type="entry name" value="Aa-tRNA-synt_II"/>
</dbReference>
<evidence type="ECO:0000313" key="12">
    <source>
        <dbReference type="Proteomes" id="UP000280036"/>
    </source>
</evidence>
<keyword evidence="5 8" id="KW-0067">ATP-binding</keyword>
<dbReference type="EC" id="6.1.1.12" evidence="8"/>
<dbReference type="NCBIfam" id="TIGR00459">
    <property type="entry name" value="aspS_bact"/>
    <property type="match status" value="1"/>
</dbReference>
<comment type="similarity">
    <text evidence="1 8">Belongs to the class-II aminoacyl-tRNA synthetase family. Type 1 subfamily.</text>
</comment>
<dbReference type="InterPro" id="IPR002312">
    <property type="entry name" value="Asp/Asn-tRNA-synth_IIb"/>
</dbReference>
<dbReference type="Pfam" id="PF01336">
    <property type="entry name" value="tRNA_anti-codon"/>
    <property type="match status" value="1"/>
</dbReference>
<evidence type="ECO:0000256" key="4">
    <source>
        <dbReference type="ARBA" id="ARBA00022741"/>
    </source>
</evidence>
<dbReference type="CDD" id="cd04317">
    <property type="entry name" value="EcAspRS_like_N"/>
    <property type="match status" value="1"/>
</dbReference>
<dbReference type="AlphaFoldDB" id="A0A3P8KW69"/>
<proteinExistence type="inferred from homology"/>
<dbReference type="EMBL" id="CP101806">
    <property type="protein sequence ID" value="UUD35667.1"/>
    <property type="molecule type" value="Genomic_DNA"/>
</dbReference>
<dbReference type="PANTHER" id="PTHR22594:SF5">
    <property type="entry name" value="ASPARTATE--TRNA LIGASE, MITOCHONDRIAL"/>
    <property type="match status" value="1"/>
</dbReference>
<dbReference type="OrthoDB" id="9802326at2"/>
<dbReference type="InterPro" id="IPR047089">
    <property type="entry name" value="Asp-tRNA-ligase_1_N"/>
</dbReference>
<sequence>MKSKYIKNNELRAKDKGKIVTLHGWVANKRRFGEMTFIDLRDRYGITQCVFKSDLNVTKESVMEVTGKVVLRKQKNPNLKTGDIEVLVSKYSIFSQAVEELPFAIRDDIDVKEETRMKYRFLDLRRPVMQNNIITKDKIMFAVREFMHQNGFIDIETPMLAKSTPEGARDFLVPTRNKNEFWALPQSPQLFKQLLMCSGFEKYYQFARCFRDEDSRKDRQPEFTQLDIETSFLNVEDFQKYIEKLFKHIFKSLGIKIKTPFQRIKYFDALRDYGTDKPDLRYDYKIVDINDFCNNTEFNIIKDAKSKRMLFTGTLISKSDFKDLEEIAKKNKANILFYFVYQNGEIVHTNFANKVKDACLDLVAKFGNKNGSYFIVANKYEHASQALGAVRVELNDKFNYARKEWNLSWITDWPMFEYDEENSTWAAAHHPFTRFAHSLQDLETMKMEDIRALSYDLVLNGFELGSGSARIFDKVTQKKMFDLIGMSQQEQQSRFDWFLKAFDYGIPPHCGIGLGLDRLTMIVTGQKTIRDVLAFPKNAKNQDVFTGAPGSVDQKQLDELFLQITKNEK</sequence>
<gene>
    <name evidence="11" type="primary">lysS_1</name>
    <name evidence="8 10" type="synonym">aspS</name>
    <name evidence="11" type="ORF">NCTC10126_00064</name>
    <name evidence="10" type="ORF">NPA07_02225</name>
</gene>
<feature type="binding site" evidence="8">
    <location>
        <begin position="515"/>
        <end position="518"/>
    </location>
    <ligand>
        <name>ATP</name>
        <dbReference type="ChEBI" id="CHEBI:30616"/>
    </ligand>
</feature>
<dbReference type="InterPro" id="IPR012340">
    <property type="entry name" value="NA-bd_OB-fold"/>
</dbReference>
<dbReference type="InterPro" id="IPR006195">
    <property type="entry name" value="aa-tRNA-synth_II"/>
</dbReference>
<dbReference type="PANTHER" id="PTHR22594">
    <property type="entry name" value="ASPARTYL/LYSYL-TRNA SYNTHETASE"/>
    <property type="match status" value="1"/>
</dbReference>
<comment type="catalytic activity">
    <reaction evidence="8">
        <text>tRNA(Asp) + L-aspartate + ATP = L-aspartyl-tRNA(Asp) + AMP + diphosphate</text>
        <dbReference type="Rhea" id="RHEA:19649"/>
        <dbReference type="Rhea" id="RHEA-COMP:9660"/>
        <dbReference type="Rhea" id="RHEA-COMP:9678"/>
        <dbReference type="ChEBI" id="CHEBI:29991"/>
        <dbReference type="ChEBI" id="CHEBI:30616"/>
        <dbReference type="ChEBI" id="CHEBI:33019"/>
        <dbReference type="ChEBI" id="CHEBI:78442"/>
        <dbReference type="ChEBI" id="CHEBI:78516"/>
        <dbReference type="ChEBI" id="CHEBI:456215"/>
        <dbReference type="EC" id="6.1.1.12"/>
    </reaction>
</comment>
<feature type="binding site" evidence="8">
    <location>
        <position position="220"/>
    </location>
    <ligand>
        <name>ATP</name>
        <dbReference type="ChEBI" id="CHEBI:30616"/>
    </ligand>
</feature>
<reference evidence="11 12" key="1">
    <citation type="submission" date="2018-12" db="EMBL/GenBank/DDBJ databases">
        <authorList>
            <consortium name="Pathogen Informatics"/>
        </authorList>
    </citation>
    <scope>NUCLEOTIDE SEQUENCE [LARGE SCALE GENOMIC DNA]</scope>
    <source>
        <strain evidence="11 12">NCTC10126</strain>
    </source>
</reference>
<dbReference type="PROSITE" id="PS50862">
    <property type="entry name" value="AA_TRNA_LIGASE_II"/>
    <property type="match status" value="1"/>
</dbReference>
<dbReference type="GO" id="GO:0003676">
    <property type="term" value="F:nucleic acid binding"/>
    <property type="evidence" value="ECO:0007669"/>
    <property type="project" value="InterPro"/>
</dbReference>
<keyword evidence="6 8" id="KW-0648">Protein biosynthesis</keyword>
<comment type="caution">
    <text evidence="8">Lacks conserved residue(s) required for the propagation of feature annotation.</text>
</comment>
<comment type="function">
    <text evidence="8">Catalyzes the attachment of L-aspartate to tRNA(Asp) in a two-step reaction: L-aspartate is first activated by ATP to form Asp-AMP and then transferred to the acceptor end of tRNA(Asp).</text>
</comment>
<dbReference type="EMBL" id="UZVY01000001">
    <property type="protein sequence ID" value="VDR41587.1"/>
    <property type="molecule type" value="Genomic_DNA"/>
</dbReference>
<keyword evidence="8" id="KW-0963">Cytoplasm</keyword>
<name>A0A3P8KW69_9BACT</name>
<dbReference type="InterPro" id="IPR004115">
    <property type="entry name" value="GAD-like_sf"/>
</dbReference>
<evidence type="ECO:0000256" key="1">
    <source>
        <dbReference type="ARBA" id="ARBA00006303"/>
    </source>
</evidence>